<keyword evidence="3" id="KW-1185">Reference proteome</keyword>
<sequence length="184" mass="19553">MTERKSRAPSKAKPGDAPRAMGTRSVSEMLPTIGGTAFRKFGFVQSAVVSRWAEIVGPRYAGVSHPESIRFPGGKRSDGVLNLTVEGAHATMMQHVAPTIVERVNMFFGYPAVARIAIRQTAVTKPAPRRAPPSLKTIPAALGDSLRTIADPELHACLSNLAAALGASEGLPKIGDGDRRRSND</sequence>
<evidence type="ECO:0000313" key="3">
    <source>
        <dbReference type="Proteomes" id="UP000727456"/>
    </source>
</evidence>
<proteinExistence type="predicted"/>
<dbReference type="InterPro" id="IPR010593">
    <property type="entry name" value="DUF1159"/>
</dbReference>
<dbReference type="PIRSF" id="PIRSF032064">
    <property type="entry name" value="UCP032064"/>
    <property type="match status" value="1"/>
</dbReference>
<name>A0ABX0TRW6_9SPHN</name>
<dbReference type="Pfam" id="PF05258">
    <property type="entry name" value="DciA"/>
    <property type="match status" value="1"/>
</dbReference>
<evidence type="ECO:0000313" key="2">
    <source>
        <dbReference type="EMBL" id="NIJ08266.1"/>
    </source>
</evidence>
<dbReference type="InterPro" id="IPR007922">
    <property type="entry name" value="DciA-like"/>
</dbReference>
<comment type="caution">
    <text evidence="2">The sequence shown here is derived from an EMBL/GenBank/DDBJ whole genome shotgun (WGS) entry which is preliminary data.</text>
</comment>
<accession>A0ABX0TRW6</accession>
<evidence type="ECO:0008006" key="4">
    <source>
        <dbReference type="Google" id="ProtNLM"/>
    </source>
</evidence>
<reference evidence="2 3" key="1">
    <citation type="submission" date="2020-03" db="EMBL/GenBank/DDBJ databases">
        <title>Genomic Encyclopedia of Type Strains, Phase III (KMG-III): the genomes of soil and plant-associated and newly described type strains.</title>
        <authorList>
            <person name="Whitman W."/>
        </authorList>
    </citation>
    <scope>NUCLEOTIDE SEQUENCE [LARGE SCALE GENOMIC DNA]</scope>
    <source>
        <strain evidence="2 3">CECT 8804</strain>
    </source>
</reference>
<dbReference type="EMBL" id="JAAOZC010000004">
    <property type="protein sequence ID" value="NIJ08266.1"/>
    <property type="molecule type" value="Genomic_DNA"/>
</dbReference>
<evidence type="ECO:0000256" key="1">
    <source>
        <dbReference type="SAM" id="MobiDB-lite"/>
    </source>
</evidence>
<dbReference type="Proteomes" id="UP000727456">
    <property type="component" value="Unassembled WGS sequence"/>
</dbReference>
<organism evidence="2 3">
    <name type="scientific">Sphingomonas vulcanisoli</name>
    <dbReference type="NCBI Taxonomy" id="1658060"/>
    <lineage>
        <taxon>Bacteria</taxon>
        <taxon>Pseudomonadati</taxon>
        <taxon>Pseudomonadota</taxon>
        <taxon>Alphaproteobacteria</taxon>
        <taxon>Sphingomonadales</taxon>
        <taxon>Sphingomonadaceae</taxon>
        <taxon>Sphingomonas</taxon>
    </lineage>
</organism>
<protein>
    <recommendedName>
        <fullName evidence="4">DUF721 domain-containing protein</fullName>
    </recommendedName>
</protein>
<feature type="region of interest" description="Disordered" evidence="1">
    <location>
        <begin position="1"/>
        <end position="23"/>
    </location>
</feature>
<gene>
    <name evidence="2" type="ORF">FHS31_001883</name>
</gene>